<dbReference type="OrthoDB" id="9812991at2"/>
<dbReference type="EMBL" id="FOXF01000028">
    <property type="protein sequence ID" value="SFP48591.1"/>
    <property type="molecule type" value="Genomic_DNA"/>
</dbReference>
<dbReference type="InterPro" id="IPR036013">
    <property type="entry name" value="Band_7/SPFH_dom_sf"/>
</dbReference>
<keyword evidence="3" id="KW-0472">Membrane</keyword>
<accession>A0A662ZI02</accession>
<sequence length="297" mass="33071">MSQVSHSSGHGRGFTFAAVIGAAIIFFVVFFFAELFYTVNASMVGVVLSGGKISSVSQPGMHSKVPFYQQVKFIDLKSNSGSVKTEAYTFDQQNATLKINVIWNFVGTKAEDIYVNYKGDEKYIYEYVIAPKLIDCAKTIFGQYNAEKVIQKRAEFVNLLNTQFKELMTDIPVQIRSVQVEDISFSKVYETSVENAMKARADVEKAKAELERVQLESQQKVKIAEAESEAVKKRADAQAYAILKTEEANAAAIRLRGEALRENSEIVRLTVAEKWDGKLPSTMVPGSSLPFIDVKSK</sequence>
<dbReference type="SUPFAM" id="SSF117892">
    <property type="entry name" value="Band 7/SPFH domain"/>
    <property type="match status" value="1"/>
</dbReference>
<reference evidence="5 6" key="1">
    <citation type="submission" date="2016-10" db="EMBL/GenBank/DDBJ databases">
        <authorList>
            <person name="Varghese N."/>
            <person name="Submissions S."/>
        </authorList>
    </citation>
    <scope>NUCLEOTIDE SEQUENCE [LARGE SCALE GENOMIC DNA]</scope>
    <source>
        <strain evidence="5 6">DSM 1361</strain>
    </source>
</reference>
<dbReference type="Pfam" id="PF01145">
    <property type="entry name" value="Band_7"/>
    <property type="match status" value="1"/>
</dbReference>
<feature type="domain" description="Band 7" evidence="4">
    <location>
        <begin position="34"/>
        <end position="201"/>
    </location>
</feature>
<dbReference type="AlphaFoldDB" id="A0A662ZI02"/>
<gene>
    <name evidence="5" type="ORF">SAMN02910344_01509</name>
</gene>
<organism evidence="5 6">
    <name type="scientific">Ruminobacter amylophilus</name>
    <dbReference type="NCBI Taxonomy" id="867"/>
    <lineage>
        <taxon>Bacteria</taxon>
        <taxon>Pseudomonadati</taxon>
        <taxon>Pseudomonadota</taxon>
        <taxon>Gammaproteobacteria</taxon>
        <taxon>Aeromonadales</taxon>
        <taxon>Succinivibrionaceae</taxon>
        <taxon>Ruminobacter</taxon>
    </lineage>
</organism>
<evidence type="ECO:0000313" key="5">
    <source>
        <dbReference type="EMBL" id="SFP48591.1"/>
    </source>
</evidence>
<dbReference type="GO" id="GO:0008233">
    <property type="term" value="F:peptidase activity"/>
    <property type="evidence" value="ECO:0007669"/>
    <property type="project" value="UniProtKB-KW"/>
</dbReference>
<comment type="subcellular location">
    <subcellularLocation>
        <location evidence="1">Membrane</location>
        <topology evidence="1">Single-pass membrane protein</topology>
    </subcellularLocation>
</comment>
<evidence type="ECO:0000256" key="1">
    <source>
        <dbReference type="ARBA" id="ARBA00004167"/>
    </source>
</evidence>
<evidence type="ECO:0000313" key="6">
    <source>
        <dbReference type="Proteomes" id="UP000243745"/>
    </source>
</evidence>
<dbReference type="Proteomes" id="UP000243745">
    <property type="component" value="Unassembled WGS sequence"/>
</dbReference>
<evidence type="ECO:0000256" key="2">
    <source>
        <dbReference type="SAM" id="Coils"/>
    </source>
</evidence>
<dbReference type="RefSeq" id="WP_093142486.1">
    <property type="nucleotide sequence ID" value="NZ_FOXF01000028.1"/>
</dbReference>
<dbReference type="CDD" id="cd03401">
    <property type="entry name" value="SPFH_prohibitin"/>
    <property type="match status" value="1"/>
</dbReference>
<dbReference type="SMART" id="SM00244">
    <property type="entry name" value="PHB"/>
    <property type="match status" value="1"/>
</dbReference>
<dbReference type="GO" id="GO:0006508">
    <property type="term" value="P:proteolysis"/>
    <property type="evidence" value="ECO:0007669"/>
    <property type="project" value="UniProtKB-KW"/>
</dbReference>
<dbReference type="PANTHER" id="PTHR42911">
    <property type="entry name" value="MODULATOR OF FTSH PROTEASE HFLC"/>
    <property type="match status" value="1"/>
</dbReference>
<keyword evidence="6" id="KW-1185">Reference proteome</keyword>
<dbReference type="PANTHER" id="PTHR42911:SF2">
    <property type="entry name" value="PROHIBITIN FAMILY PROTEIN"/>
    <property type="match status" value="1"/>
</dbReference>
<keyword evidence="5" id="KW-0378">Hydrolase</keyword>
<evidence type="ECO:0000259" key="4">
    <source>
        <dbReference type="SMART" id="SM00244"/>
    </source>
</evidence>
<dbReference type="InterPro" id="IPR001107">
    <property type="entry name" value="Band_7"/>
</dbReference>
<name>A0A662ZI02_9GAMM</name>
<protein>
    <submittedName>
        <fullName evidence="5">Regulator of protease activity HflC, stomatin/prohibitin superfamily</fullName>
    </submittedName>
</protein>
<feature type="coiled-coil region" evidence="2">
    <location>
        <begin position="189"/>
        <end position="227"/>
    </location>
</feature>
<keyword evidence="2" id="KW-0175">Coiled coil</keyword>
<keyword evidence="3" id="KW-1133">Transmembrane helix</keyword>
<feature type="transmembrane region" description="Helical" evidence="3">
    <location>
        <begin position="12"/>
        <end position="33"/>
    </location>
</feature>
<dbReference type="GO" id="GO:0016020">
    <property type="term" value="C:membrane"/>
    <property type="evidence" value="ECO:0007669"/>
    <property type="project" value="UniProtKB-SubCell"/>
</dbReference>
<proteinExistence type="predicted"/>
<keyword evidence="3" id="KW-0812">Transmembrane</keyword>
<dbReference type="Gene3D" id="3.30.479.30">
    <property type="entry name" value="Band 7 domain"/>
    <property type="match status" value="1"/>
</dbReference>
<keyword evidence="5" id="KW-0645">Protease</keyword>
<evidence type="ECO:0000256" key="3">
    <source>
        <dbReference type="SAM" id="Phobius"/>
    </source>
</evidence>
<dbReference type="InterPro" id="IPR000163">
    <property type="entry name" value="Prohibitin"/>
</dbReference>